<dbReference type="AlphaFoldDB" id="A0A226BW10"/>
<dbReference type="InterPro" id="IPR020667">
    <property type="entry name" value="DNA_mismatch_repair_MutL"/>
</dbReference>
<protein>
    <recommendedName>
        <fullName evidence="4">DNA mismatch repair protein MutL</fullName>
    </recommendedName>
</protein>
<reference evidence="7 8" key="1">
    <citation type="submission" date="2017-06" db="EMBL/GenBank/DDBJ databases">
        <title>Draft Genome Sequence of Natranaerobius trueperi halophilic, alkalithermophilic bacteria from soda lakes.</title>
        <authorList>
            <person name="Zhao B."/>
        </authorList>
    </citation>
    <scope>NUCLEOTIDE SEQUENCE [LARGE SCALE GENOMIC DNA]</scope>
    <source>
        <strain evidence="7 8">DSM 18760</strain>
    </source>
</reference>
<dbReference type="NCBIfam" id="TIGR00585">
    <property type="entry name" value="mutl"/>
    <property type="match status" value="1"/>
</dbReference>
<dbReference type="InterPro" id="IPR013507">
    <property type="entry name" value="DNA_mismatch_S5_2-like"/>
</dbReference>
<dbReference type="Gene3D" id="3.30.1370.100">
    <property type="entry name" value="MutL, C-terminal domain, regulatory subdomain"/>
    <property type="match status" value="1"/>
</dbReference>
<dbReference type="GO" id="GO:0140664">
    <property type="term" value="F:ATP-dependent DNA damage sensor activity"/>
    <property type="evidence" value="ECO:0007669"/>
    <property type="project" value="InterPro"/>
</dbReference>
<dbReference type="GO" id="GO:0005524">
    <property type="term" value="F:ATP binding"/>
    <property type="evidence" value="ECO:0007669"/>
    <property type="project" value="InterPro"/>
</dbReference>
<proteinExistence type="inferred from homology"/>
<evidence type="ECO:0000313" key="7">
    <source>
        <dbReference type="EMBL" id="OWZ83091.1"/>
    </source>
</evidence>
<dbReference type="CDD" id="cd00782">
    <property type="entry name" value="MutL_Trans"/>
    <property type="match status" value="1"/>
</dbReference>
<accession>A0A226BW10</accession>
<dbReference type="InterPro" id="IPR042120">
    <property type="entry name" value="MutL_C_dimsub"/>
</dbReference>
<dbReference type="GO" id="GO:0032300">
    <property type="term" value="C:mismatch repair complex"/>
    <property type="evidence" value="ECO:0007669"/>
    <property type="project" value="InterPro"/>
</dbReference>
<sequence length="642" mass="73073">MTRVNKLTQEVSEKIAAGEVIERPSSVIKELVENSLDASSDDIRVHINKAGKELIRIIDNGHGIHPDDVELAFSRHATSKVSGINDLNKISTLGFRGEALASIAAVSRIELRTRQNNQKEGTKLIMDGGIIKEIGSTGCPVGTDISVKDLFFNTPARLKFLRKDASEIALIQDIVNKLALAHPNVRFSLFNNNNKLLNTSGRNDLFEVIANIYGYQTAKKMLYVEYDANDISLRGYISRPELTRSNRNYQTLYVNGRYVKSSFLSERIEKGYHTLLAKHRYPFAIIKMNIPQEKLDINVHPAKIHVRFSDQKYVGDVMTKAITNTLKREELIFQASPTKNVDFDSGSQIRISKAMYYDDNQYQKSTFTENDLKKPSSDKSTNIKKSYKRPNTYEKVESIQPKEKANFEDKNKTNTTNSTEIEADYMAREKIEENNNQSIVNEENSELLQEVIEAKVIGQIFATYWILEGNNEIFLIDQHAAHERVNYHKLMQTYNNDKIKSQQVIPYTIELDTAGVTVVTNNLDTLKKCGLEFELFGKNTLLVRAVPFAIRDVFDSKALYDLIDQIIEHPENTPDLESLEEMLISIACKKSVKANEKMSLVEFFSLLKSLLVTPNAFTCPHGRPTIIRMTKSNVEKLFYRIM</sequence>
<dbReference type="Pfam" id="PF01119">
    <property type="entry name" value="DNA_mis_repair"/>
    <property type="match status" value="1"/>
</dbReference>
<dbReference type="InterPro" id="IPR014721">
    <property type="entry name" value="Ribsml_uS5_D2-typ_fold_subgr"/>
</dbReference>
<dbReference type="InterPro" id="IPR037198">
    <property type="entry name" value="MutL_C_sf"/>
</dbReference>
<feature type="domain" description="DNA mismatch repair protein S5" evidence="6">
    <location>
        <begin position="209"/>
        <end position="327"/>
    </location>
</feature>
<dbReference type="InterPro" id="IPR014790">
    <property type="entry name" value="MutL_C"/>
</dbReference>
<dbReference type="HAMAP" id="MF_00149">
    <property type="entry name" value="DNA_mis_repair"/>
    <property type="match status" value="1"/>
</dbReference>
<dbReference type="GO" id="GO:0006298">
    <property type="term" value="P:mismatch repair"/>
    <property type="evidence" value="ECO:0007669"/>
    <property type="project" value="UniProtKB-UniRule"/>
</dbReference>
<dbReference type="EMBL" id="NIQC01000027">
    <property type="protein sequence ID" value="OWZ83091.1"/>
    <property type="molecule type" value="Genomic_DNA"/>
</dbReference>
<dbReference type="SUPFAM" id="SSF118116">
    <property type="entry name" value="DNA mismatch repair protein MutL"/>
    <property type="match status" value="1"/>
</dbReference>
<dbReference type="PANTHER" id="PTHR10073:SF12">
    <property type="entry name" value="DNA MISMATCH REPAIR PROTEIN MLH1"/>
    <property type="match status" value="1"/>
</dbReference>
<dbReference type="Gene3D" id="3.30.230.10">
    <property type="match status" value="1"/>
</dbReference>
<evidence type="ECO:0000256" key="4">
    <source>
        <dbReference type="HAMAP-Rule" id="MF_00149"/>
    </source>
</evidence>
<dbReference type="RefSeq" id="WP_089024190.1">
    <property type="nucleotide sequence ID" value="NZ_NIQC01000027.1"/>
</dbReference>
<evidence type="ECO:0000256" key="3">
    <source>
        <dbReference type="ARBA" id="ARBA00023204"/>
    </source>
</evidence>
<feature type="domain" description="MutL C-terminal dimerisation" evidence="5">
    <location>
        <begin position="456"/>
        <end position="598"/>
    </location>
</feature>
<dbReference type="SUPFAM" id="SSF55874">
    <property type="entry name" value="ATPase domain of HSP90 chaperone/DNA topoisomerase II/histidine kinase"/>
    <property type="match status" value="1"/>
</dbReference>
<dbReference type="SMART" id="SM00853">
    <property type="entry name" value="MutL_C"/>
    <property type="match status" value="1"/>
</dbReference>
<evidence type="ECO:0000256" key="1">
    <source>
        <dbReference type="ARBA" id="ARBA00006082"/>
    </source>
</evidence>
<comment type="function">
    <text evidence="4">This protein is involved in the repair of mismatches in DNA. It is required for dam-dependent methyl-directed DNA mismatch repair. May act as a 'molecular matchmaker', a protein that promotes the formation of a stable complex between two or more DNA-binding proteins in an ATP-dependent manner without itself being part of a final effector complex.</text>
</comment>
<dbReference type="InterPro" id="IPR036890">
    <property type="entry name" value="HATPase_C_sf"/>
</dbReference>
<gene>
    <name evidence="4" type="primary">mutL</name>
    <name evidence="7" type="ORF">CDO51_10345</name>
</gene>
<evidence type="ECO:0000256" key="2">
    <source>
        <dbReference type="ARBA" id="ARBA00022763"/>
    </source>
</evidence>
<keyword evidence="2 4" id="KW-0227">DNA damage</keyword>
<dbReference type="InterPro" id="IPR014762">
    <property type="entry name" value="DNA_mismatch_repair_CS"/>
</dbReference>
<dbReference type="Proteomes" id="UP000214588">
    <property type="component" value="Unassembled WGS sequence"/>
</dbReference>
<comment type="similarity">
    <text evidence="1 4">Belongs to the DNA mismatch repair MutL/HexB family.</text>
</comment>
<dbReference type="InterPro" id="IPR002099">
    <property type="entry name" value="MutL/Mlh/PMS"/>
</dbReference>
<dbReference type="InterPro" id="IPR038973">
    <property type="entry name" value="MutL/Mlh/Pms-like"/>
</dbReference>
<dbReference type="InterPro" id="IPR020568">
    <property type="entry name" value="Ribosomal_Su5_D2-typ_SF"/>
</dbReference>
<keyword evidence="8" id="KW-1185">Reference proteome</keyword>
<dbReference type="Gene3D" id="3.30.565.10">
    <property type="entry name" value="Histidine kinase-like ATPase, C-terminal domain"/>
    <property type="match status" value="1"/>
</dbReference>
<comment type="caution">
    <text evidence="7">The sequence shown here is derived from an EMBL/GenBank/DDBJ whole genome shotgun (WGS) entry which is preliminary data.</text>
</comment>
<dbReference type="GO" id="GO:0016887">
    <property type="term" value="F:ATP hydrolysis activity"/>
    <property type="evidence" value="ECO:0007669"/>
    <property type="project" value="InterPro"/>
</dbReference>
<dbReference type="FunFam" id="3.30.565.10:FF:000003">
    <property type="entry name" value="DNA mismatch repair endonuclease MutL"/>
    <property type="match status" value="1"/>
</dbReference>
<dbReference type="PROSITE" id="PS00058">
    <property type="entry name" value="DNA_MISMATCH_REPAIR_1"/>
    <property type="match status" value="1"/>
</dbReference>
<dbReference type="CDD" id="cd16926">
    <property type="entry name" value="HATPase_MutL-MLH-PMS-like"/>
    <property type="match status" value="1"/>
</dbReference>
<dbReference type="Pfam" id="PF13589">
    <property type="entry name" value="HATPase_c_3"/>
    <property type="match status" value="1"/>
</dbReference>
<evidence type="ECO:0000259" key="6">
    <source>
        <dbReference type="SMART" id="SM01340"/>
    </source>
</evidence>
<dbReference type="SMART" id="SM01340">
    <property type="entry name" value="DNA_mis_repair"/>
    <property type="match status" value="1"/>
</dbReference>
<evidence type="ECO:0000259" key="5">
    <source>
        <dbReference type="SMART" id="SM00853"/>
    </source>
</evidence>
<organism evidence="7 8">
    <name type="scientific">Natranaerobius trueperi</name>
    <dbReference type="NCBI Taxonomy" id="759412"/>
    <lineage>
        <taxon>Bacteria</taxon>
        <taxon>Bacillati</taxon>
        <taxon>Bacillota</taxon>
        <taxon>Clostridia</taxon>
        <taxon>Natranaerobiales</taxon>
        <taxon>Natranaerobiaceae</taxon>
        <taxon>Natranaerobius</taxon>
    </lineage>
</organism>
<name>A0A226BW10_9FIRM</name>
<dbReference type="OrthoDB" id="9763467at2"/>
<evidence type="ECO:0000313" key="8">
    <source>
        <dbReference type="Proteomes" id="UP000214588"/>
    </source>
</evidence>
<dbReference type="Pfam" id="PF08676">
    <property type="entry name" value="MutL_C"/>
    <property type="match status" value="1"/>
</dbReference>
<dbReference type="SUPFAM" id="SSF54211">
    <property type="entry name" value="Ribosomal protein S5 domain 2-like"/>
    <property type="match status" value="1"/>
</dbReference>
<dbReference type="InterPro" id="IPR042121">
    <property type="entry name" value="MutL_C_regsub"/>
</dbReference>
<dbReference type="Gene3D" id="3.30.1540.20">
    <property type="entry name" value="MutL, C-terminal domain, dimerisation subdomain"/>
    <property type="match status" value="1"/>
</dbReference>
<keyword evidence="3 4" id="KW-0234">DNA repair</keyword>
<dbReference type="PANTHER" id="PTHR10073">
    <property type="entry name" value="DNA MISMATCH REPAIR PROTEIN MLH, PMS, MUTL"/>
    <property type="match status" value="1"/>
</dbReference>
<dbReference type="GO" id="GO:0030983">
    <property type="term" value="F:mismatched DNA binding"/>
    <property type="evidence" value="ECO:0007669"/>
    <property type="project" value="InterPro"/>
</dbReference>